<reference evidence="2 3" key="1">
    <citation type="submission" date="2020-10" db="EMBL/GenBank/DDBJ databases">
        <title>Phylogeny of dyella-like bacteria.</title>
        <authorList>
            <person name="Fu J."/>
        </authorList>
    </citation>
    <scope>NUCLEOTIDE SEQUENCE [LARGE SCALE GENOMIC DNA]</scope>
    <source>
        <strain evidence="2 3">DHOB07</strain>
    </source>
</reference>
<evidence type="ECO:0000256" key="1">
    <source>
        <dbReference type="SAM" id="SignalP"/>
    </source>
</evidence>
<evidence type="ECO:0000313" key="2">
    <source>
        <dbReference type="EMBL" id="MFK2873233.1"/>
    </source>
</evidence>
<evidence type="ECO:0008006" key="4">
    <source>
        <dbReference type="Google" id="ProtNLM"/>
    </source>
</evidence>
<dbReference type="EMBL" id="JADIKG010000011">
    <property type="protein sequence ID" value="MFK2873233.1"/>
    <property type="molecule type" value="Genomic_DNA"/>
</dbReference>
<dbReference type="PROSITE" id="PS51257">
    <property type="entry name" value="PROKAR_LIPOPROTEIN"/>
    <property type="match status" value="1"/>
</dbReference>
<comment type="caution">
    <text evidence="2">The sequence shown here is derived from an EMBL/GenBank/DDBJ whole genome shotgun (WGS) entry which is preliminary data.</text>
</comment>
<feature type="chain" id="PRO_5045145104" description="Lipoprotein" evidence="1">
    <location>
        <begin position="21"/>
        <end position="193"/>
    </location>
</feature>
<gene>
    <name evidence="2" type="ORF">ISP13_06770</name>
</gene>
<accession>A0ABW8ITI8</accession>
<feature type="signal peptide" evidence="1">
    <location>
        <begin position="1"/>
        <end position="20"/>
    </location>
</feature>
<organism evidence="2 3">
    <name type="scientific">Dyella lipolytica</name>
    <dbReference type="NCBI Taxonomy" id="1867835"/>
    <lineage>
        <taxon>Bacteria</taxon>
        <taxon>Pseudomonadati</taxon>
        <taxon>Pseudomonadota</taxon>
        <taxon>Gammaproteobacteria</taxon>
        <taxon>Lysobacterales</taxon>
        <taxon>Rhodanobacteraceae</taxon>
        <taxon>Dyella</taxon>
    </lineage>
</organism>
<name>A0ABW8ITI8_9GAMM</name>
<dbReference type="RefSeq" id="WP_284397930.1">
    <property type="nucleotide sequence ID" value="NZ_BSNQ01000003.1"/>
</dbReference>
<proteinExistence type="predicted"/>
<sequence>MTVQRVLLVLLFVAALAGCASDPQMKDTALLAPGQGVMVARLAIPYLAQSGHLKTTISVASLNDGSDAGTPIELHTAETFLVVPLPAGTYRWKDFHIGSYNDPLGGGPMHFDIVAGKINYVGDITVVMAMDPSYQPGPVSQVGKPRYNVNFRIYDYRRVFLPKIAAAYPQLWGSYPVVVSLTTPPDFRLYRNQ</sequence>
<keyword evidence="3" id="KW-1185">Reference proteome</keyword>
<evidence type="ECO:0000313" key="3">
    <source>
        <dbReference type="Proteomes" id="UP001620405"/>
    </source>
</evidence>
<protein>
    <recommendedName>
        <fullName evidence="4">Lipoprotein</fullName>
    </recommendedName>
</protein>
<dbReference type="Proteomes" id="UP001620405">
    <property type="component" value="Unassembled WGS sequence"/>
</dbReference>
<keyword evidence="1" id="KW-0732">Signal</keyword>